<evidence type="ECO:0000313" key="2">
    <source>
        <dbReference type="EMBL" id="SMC58715.1"/>
    </source>
</evidence>
<feature type="transmembrane region" description="Helical" evidence="1">
    <location>
        <begin position="164"/>
        <end position="186"/>
    </location>
</feature>
<dbReference type="Proteomes" id="UP000192674">
    <property type="component" value="Unassembled WGS sequence"/>
</dbReference>
<feature type="transmembrane region" description="Helical" evidence="1">
    <location>
        <begin position="16"/>
        <end position="39"/>
    </location>
</feature>
<dbReference type="RefSeq" id="WP_084424542.1">
    <property type="nucleotide sequence ID" value="NZ_FWXV01000001.1"/>
</dbReference>
<dbReference type="AlphaFoldDB" id="A0A1Y5WXX5"/>
<feature type="transmembrane region" description="Helical" evidence="1">
    <location>
        <begin position="59"/>
        <end position="77"/>
    </location>
</feature>
<proteinExistence type="predicted"/>
<reference evidence="2 3" key="1">
    <citation type="submission" date="2017-04" db="EMBL/GenBank/DDBJ databases">
        <authorList>
            <person name="Afonso C.L."/>
            <person name="Miller P.J."/>
            <person name="Scott M.A."/>
            <person name="Spackman E."/>
            <person name="Goraichik I."/>
            <person name="Dimitrov K.M."/>
            <person name="Suarez D.L."/>
            <person name="Swayne D.E."/>
        </authorList>
    </citation>
    <scope>NUCLEOTIDE SEQUENCE [LARGE SCALE GENOMIC DNA]</scope>
    <source>
        <strain evidence="2 3">DSM 43828</strain>
    </source>
</reference>
<feature type="transmembrane region" description="Helical" evidence="1">
    <location>
        <begin position="220"/>
        <end position="241"/>
    </location>
</feature>
<feature type="transmembrane region" description="Helical" evidence="1">
    <location>
        <begin position="136"/>
        <end position="157"/>
    </location>
</feature>
<feature type="transmembrane region" description="Helical" evidence="1">
    <location>
        <begin position="98"/>
        <end position="124"/>
    </location>
</feature>
<keyword evidence="1" id="KW-0812">Transmembrane</keyword>
<protein>
    <submittedName>
        <fullName evidence="2">ABC-2 family transporter protein</fullName>
    </submittedName>
</protein>
<dbReference type="PROSITE" id="PS51257">
    <property type="entry name" value="PROKAR_LIPOPROTEIN"/>
    <property type="match status" value="1"/>
</dbReference>
<keyword evidence="3" id="KW-1185">Reference proteome</keyword>
<dbReference type="GO" id="GO:0140359">
    <property type="term" value="F:ABC-type transporter activity"/>
    <property type="evidence" value="ECO:0007669"/>
    <property type="project" value="InterPro"/>
</dbReference>
<evidence type="ECO:0000313" key="3">
    <source>
        <dbReference type="Proteomes" id="UP000192674"/>
    </source>
</evidence>
<name>A0A1Y5WXX5_KIBAR</name>
<accession>A0A1Y5WXX5</accession>
<keyword evidence="1" id="KW-0472">Membrane</keyword>
<sequence>MINLVRAELQRLTRSTWLLAAISVVACIGWAIVQVVVFMTPETANERSVNAAYSMAQQGYMFVMIIGIIVVTSEYRHRTITWALLVTPRRGHVITAKLLASSLIGFVLGVAAAAVTTPAVAILLSGYEYPVWTPDVPGVLLGSIVSVALWCLLGAAVGALIRNMVAAITIAFVWVFYIEWALVMMVPDVGRWTPTGVAKAVSGWTRDGLSSFATGDLLPVWAGGLLMIGYAVTAAVAARLISVRRDVT</sequence>
<dbReference type="OrthoDB" id="5244396at2"/>
<keyword evidence="1" id="KW-1133">Transmembrane helix</keyword>
<gene>
    <name evidence="2" type="ORF">SAMN05661093_00724</name>
</gene>
<evidence type="ECO:0000256" key="1">
    <source>
        <dbReference type="SAM" id="Phobius"/>
    </source>
</evidence>
<dbReference type="GO" id="GO:0005886">
    <property type="term" value="C:plasma membrane"/>
    <property type="evidence" value="ECO:0007669"/>
    <property type="project" value="UniProtKB-SubCell"/>
</dbReference>
<dbReference type="EMBL" id="FWXV01000001">
    <property type="protein sequence ID" value="SMC58715.1"/>
    <property type="molecule type" value="Genomic_DNA"/>
</dbReference>
<organism evidence="2 3">
    <name type="scientific">Kibdelosporangium aridum</name>
    <dbReference type="NCBI Taxonomy" id="2030"/>
    <lineage>
        <taxon>Bacteria</taxon>
        <taxon>Bacillati</taxon>
        <taxon>Actinomycetota</taxon>
        <taxon>Actinomycetes</taxon>
        <taxon>Pseudonocardiales</taxon>
        <taxon>Pseudonocardiaceae</taxon>
        <taxon>Kibdelosporangium</taxon>
    </lineage>
</organism>